<accession>A0A4Y9SZ03</accession>
<evidence type="ECO:0000313" key="2">
    <source>
        <dbReference type="Proteomes" id="UP000297258"/>
    </source>
</evidence>
<keyword evidence="2" id="KW-1185">Reference proteome</keyword>
<name>A0A4Y9SZ03_9BURK</name>
<sequence>MPKITYPLRNECPPGACVCERERLLAEPYADLRPLRLTRMEEQRLIERIERISDYADLKRVQELIKVHLGADLRIEPGPNEVKTVRGIIIVLEERPGLCRKVRQSVPAAVRRCLERNPEIIYRLLDAHDLFGSV</sequence>
<dbReference type="OrthoDB" id="6120755at2"/>
<gene>
    <name evidence="1" type="ORF">E4O92_11510</name>
</gene>
<evidence type="ECO:0000313" key="1">
    <source>
        <dbReference type="EMBL" id="TFW31990.1"/>
    </source>
</evidence>
<dbReference type="AlphaFoldDB" id="A0A4Y9SZ03"/>
<protein>
    <recommendedName>
        <fullName evidence="3">Ribosomal protein S3AE</fullName>
    </recommendedName>
</protein>
<reference evidence="1 2" key="1">
    <citation type="submission" date="2019-03" db="EMBL/GenBank/DDBJ databases">
        <title>Draft genome of Massilia hortus sp. nov., a novel bacterial species of the Oxalobacteraceae family.</title>
        <authorList>
            <person name="Peta V."/>
            <person name="Raths R."/>
            <person name="Bucking H."/>
        </authorList>
    </citation>
    <scope>NUCLEOTIDE SEQUENCE [LARGE SCALE GENOMIC DNA]</scope>
    <source>
        <strain evidence="1 2">ONC3</strain>
    </source>
</reference>
<dbReference type="EMBL" id="SPUM01000072">
    <property type="protein sequence ID" value="TFW31990.1"/>
    <property type="molecule type" value="Genomic_DNA"/>
</dbReference>
<comment type="caution">
    <text evidence="1">The sequence shown here is derived from an EMBL/GenBank/DDBJ whole genome shotgun (WGS) entry which is preliminary data.</text>
</comment>
<proteinExistence type="predicted"/>
<dbReference type="Proteomes" id="UP000297258">
    <property type="component" value="Unassembled WGS sequence"/>
</dbReference>
<evidence type="ECO:0008006" key="3">
    <source>
        <dbReference type="Google" id="ProtNLM"/>
    </source>
</evidence>
<organism evidence="1 2">
    <name type="scientific">Massilia horti</name>
    <dbReference type="NCBI Taxonomy" id="2562153"/>
    <lineage>
        <taxon>Bacteria</taxon>
        <taxon>Pseudomonadati</taxon>
        <taxon>Pseudomonadota</taxon>
        <taxon>Betaproteobacteria</taxon>
        <taxon>Burkholderiales</taxon>
        <taxon>Oxalobacteraceae</taxon>
        <taxon>Telluria group</taxon>
        <taxon>Massilia</taxon>
    </lineage>
</organism>